<protein>
    <submittedName>
        <fullName evidence="2">Uncharacterized protein</fullName>
    </submittedName>
</protein>
<organism evidence="2 3">
    <name type="scientific">Aurantiacibacter aquimixticola</name>
    <dbReference type="NCBI Taxonomy" id="1958945"/>
    <lineage>
        <taxon>Bacteria</taxon>
        <taxon>Pseudomonadati</taxon>
        <taxon>Pseudomonadota</taxon>
        <taxon>Alphaproteobacteria</taxon>
        <taxon>Sphingomonadales</taxon>
        <taxon>Erythrobacteraceae</taxon>
        <taxon>Aurantiacibacter</taxon>
    </lineage>
</organism>
<evidence type="ECO:0000313" key="3">
    <source>
        <dbReference type="Proteomes" id="UP000285232"/>
    </source>
</evidence>
<dbReference type="OrthoDB" id="7426653at2"/>
<reference evidence="2 3" key="1">
    <citation type="journal article" date="2017" name="Int. J. Syst. Evol. Microbiol.">
        <title>Erythrobacter aquimixticola sp. nov., isolated from the junction between the ocean and a freshwater spring.</title>
        <authorList>
            <person name="Park S."/>
            <person name="Jung Y.T."/>
            <person name="Choi S.J."/>
            <person name="Yoon J.H."/>
        </authorList>
    </citation>
    <scope>NUCLEOTIDE SEQUENCE [LARGE SCALE GENOMIC DNA]</scope>
    <source>
        <strain evidence="2 3">JSSK-14</strain>
    </source>
</reference>
<keyword evidence="1" id="KW-0732">Signal</keyword>
<gene>
    <name evidence="2" type="ORF">D6201_05440</name>
</gene>
<keyword evidence="3" id="KW-1185">Reference proteome</keyword>
<comment type="caution">
    <text evidence="2">The sequence shown here is derived from an EMBL/GenBank/DDBJ whole genome shotgun (WGS) entry which is preliminary data.</text>
</comment>
<feature type="chain" id="PRO_5019135141" evidence="1">
    <location>
        <begin position="20"/>
        <end position="162"/>
    </location>
</feature>
<feature type="signal peptide" evidence="1">
    <location>
        <begin position="1"/>
        <end position="19"/>
    </location>
</feature>
<proteinExistence type="predicted"/>
<name>A0A419RWT0_9SPHN</name>
<accession>A0A419RWT0</accession>
<dbReference type="Proteomes" id="UP000285232">
    <property type="component" value="Unassembled WGS sequence"/>
</dbReference>
<sequence length="162" mass="17802">MLRPVLPLLLLAVASPLWARDSLGVFGQWGAFAEPERQRCYAIATADESRARRDFQPYASVGTWPRRNVRSQVHFRLSRELAERANVRLAIGGARFDLIAGEGDAWATSASEDAAIVTAMRAAGRMSIRATDNRGNRFSDYYNLDGAATAIDAANVGCTRRE</sequence>
<dbReference type="AlphaFoldDB" id="A0A419RWT0"/>
<evidence type="ECO:0000313" key="2">
    <source>
        <dbReference type="EMBL" id="RJY10211.1"/>
    </source>
</evidence>
<evidence type="ECO:0000256" key="1">
    <source>
        <dbReference type="SAM" id="SignalP"/>
    </source>
</evidence>
<dbReference type="EMBL" id="RAHX01000001">
    <property type="protein sequence ID" value="RJY10211.1"/>
    <property type="molecule type" value="Genomic_DNA"/>
</dbReference>